<sequence length="169" mass="19993">MNSQELQKLLLRGHEQDKKYTFVQYGVNLFLASFFFYFMRPYLYRFLGPAFEFELGSNVFHLTDLLIPVLVIGMVIHFFTTVLNRPTHIAVFCLEVENDRKASFVQHGIEYKVIIRLPRARRIKMCPIDYVQICLEGDKKVYRFPLDSPIHTKIERMLCRKPRAHGYVA</sequence>
<dbReference type="EMBL" id="AP025314">
    <property type="protein sequence ID" value="BDD09499.1"/>
    <property type="molecule type" value="Genomic_DNA"/>
</dbReference>
<evidence type="ECO:0000313" key="3">
    <source>
        <dbReference type="Proteomes" id="UP001348817"/>
    </source>
</evidence>
<reference evidence="2 3" key="1">
    <citation type="submission" date="2021-12" db="EMBL/GenBank/DDBJ databases">
        <title>Genome sequencing of bacteria with rrn-lacking chromosome and rrn-plasmid.</title>
        <authorList>
            <person name="Anda M."/>
            <person name="Iwasaki W."/>
        </authorList>
    </citation>
    <scope>NUCLEOTIDE SEQUENCE [LARGE SCALE GENOMIC DNA]</scope>
    <source>
        <strain evidence="2 3">DSM 100852</strain>
    </source>
</reference>
<dbReference type="Proteomes" id="UP001348817">
    <property type="component" value="Chromosome"/>
</dbReference>
<feature type="transmembrane region" description="Helical" evidence="1">
    <location>
        <begin position="20"/>
        <end position="39"/>
    </location>
</feature>
<name>A0AAU9D4V7_9BACT</name>
<gene>
    <name evidence="2" type="ORF">FUAX_19310</name>
</gene>
<organism evidence="2 3">
    <name type="scientific">Fulvitalea axinellae</name>
    <dbReference type="NCBI Taxonomy" id="1182444"/>
    <lineage>
        <taxon>Bacteria</taxon>
        <taxon>Pseudomonadati</taxon>
        <taxon>Bacteroidota</taxon>
        <taxon>Cytophagia</taxon>
        <taxon>Cytophagales</taxon>
        <taxon>Persicobacteraceae</taxon>
        <taxon>Fulvitalea</taxon>
    </lineage>
</organism>
<keyword evidence="1" id="KW-0812">Transmembrane</keyword>
<evidence type="ECO:0008006" key="4">
    <source>
        <dbReference type="Google" id="ProtNLM"/>
    </source>
</evidence>
<evidence type="ECO:0000313" key="2">
    <source>
        <dbReference type="EMBL" id="BDD09499.1"/>
    </source>
</evidence>
<keyword evidence="1" id="KW-1133">Transmembrane helix</keyword>
<protein>
    <recommendedName>
        <fullName evidence="4">DUF304 domain-containing protein</fullName>
    </recommendedName>
</protein>
<dbReference type="KEGG" id="fax:FUAX_19310"/>
<feature type="transmembrane region" description="Helical" evidence="1">
    <location>
        <begin position="59"/>
        <end position="79"/>
    </location>
</feature>
<dbReference type="AlphaFoldDB" id="A0AAU9D4V7"/>
<keyword evidence="3" id="KW-1185">Reference proteome</keyword>
<accession>A0AAU9D4V7</accession>
<proteinExistence type="predicted"/>
<keyword evidence="1" id="KW-0472">Membrane</keyword>
<evidence type="ECO:0000256" key="1">
    <source>
        <dbReference type="SAM" id="Phobius"/>
    </source>
</evidence>